<dbReference type="InterPro" id="IPR019833">
    <property type="entry name" value="Mn/Fe_SOD_BS"/>
</dbReference>
<dbReference type="Gene3D" id="1.10.287.990">
    <property type="entry name" value="Fe,Mn superoxide dismutase (SOD) domain"/>
    <property type="match status" value="1"/>
</dbReference>
<dbReference type="InterPro" id="IPR036314">
    <property type="entry name" value="SOD_C_sf"/>
</dbReference>
<comment type="function">
    <text evidence="6">Destroys radicals which are normally produced within the cells and which are toxic to biological systems.</text>
</comment>
<comment type="catalytic activity">
    <reaction evidence="6">
        <text>2 superoxide + 2 H(+) = H2O2 + O2</text>
        <dbReference type="Rhea" id="RHEA:20696"/>
        <dbReference type="ChEBI" id="CHEBI:15378"/>
        <dbReference type="ChEBI" id="CHEBI:15379"/>
        <dbReference type="ChEBI" id="CHEBI:16240"/>
        <dbReference type="ChEBI" id="CHEBI:18421"/>
        <dbReference type="EC" id="1.15.1.1"/>
    </reaction>
</comment>
<dbReference type="AlphaFoldDB" id="A0A2N2E9W2"/>
<evidence type="ECO:0000313" key="9">
    <source>
        <dbReference type="EMBL" id="PKM91468.1"/>
    </source>
</evidence>
<sequence>MKIDFLAFPYEKNKLSPFISDETISFHYDKHHRAYFDNLSTLLKGGELENKSLKEVILVSYNIQELKALYNNAAQVFNHDFYWKSLAPNIKPSVYVLGFIDKYFQSLDTFKENLKKKALTQFGSGWVWVVLNKDKELEIISTSNADNPLVLDFAPILTIDVWEHAYYIDYRNSRVDYLSAVIDNLINWDFFEENLKKYLVD</sequence>
<evidence type="ECO:0000259" key="8">
    <source>
        <dbReference type="Pfam" id="PF02777"/>
    </source>
</evidence>
<evidence type="ECO:0000313" key="10">
    <source>
        <dbReference type="Proteomes" id="UP000233517"/>
    </source>
</evidence>
<evidence type="ECO:0000259" key="7">
    <source>
        <dbReference type="Pfam" id="PF00081"/>
    </source>
</evidence>
<keyword evidence="4 6" id="KW-0560">Oxidoreductase</keyword>
<gene>
    <name evidence="9" type="ORF">CVU82_02630</name>
</gene>
<comment type="caution">
    <text evidence="9">The sequence shown here is derived from an EMBL/GenBank/DDBJ whole genome shotgun (WGS) entry which is preliminary data.</text>
</comment>
<dbReference type="PANTHER" id="PTHR42769">
    <property type="entry name" value="SUPEROXIDE DISMUTASE"/>
    <property type="match status" value="1"/>
</dbReference>
<dbReference type="SUPFAM" id="SSF46609">
    <property type="entry name" value="Fe,Mn superoxide dismutase (SOD), N-terminal domain"/>
    <property type="match status" value="1"/>
</dbReference>
<dbReference type="Pfam" id="PF02777">
    <property type="entry name" value="Sod_Fe_C"/>
    <property type="match status" value="1"/>
</dbReference>
<dbReference type="EC" id="1.15.1.1" evidence="2 6"/>
<dbReference type="GO" id="GO:0004784">
    <property type="term" value="F:superoxide dismutase activity"/>
    <property type="evidence" value="ECO:0007669"/>
    <property type="project" value="UniProtKB-EC"/>
</dbReference>
<name>A0A2N2E9W2_9BACT</name>
<dbReference type="InterPro" id="IPR001189">
    <property type="entry name" value="Mn/Fe_SOD"/>
</dbReference>
<dbReference type="PIRSF" id="PIRSF000349">
    <property type="entry name" value="SODismutase"/>
    <property type="match status" value="1"/>
</dbReference>
<dbReference type="InterPro" id="IPR019832">
    <property type="entry name" value="Mn/Fe_SOD_C"/>
</dbReference>
<evidence type="ECO:0000256" key="6">
    <source>
        <dbReference type="RuleBase" id="RU000414"/>
    </source>
</evidence>
<dbReference type="Gene3D" id="3.55.40.20">
    <property type="entry name" value="Iron/manganese superoxide dismutase, C-terminal domain"/>
    <property type="match status" value="1"/>
</dbReference>
<comment type="similarity">
    <text evidence="1 6">Belongs to the iron/manganese superoxide dismutase family.</text>
</comment>
<dbReference type="PRINTS" id="PR01703">
    <property type="entry name" value="MNSODISMTASE"/>
</dbReference>
<organism evidence="9 10">
    <name type="scientific">Candidatus Falkowbacteria bacterium HGW-Falkowbacteria-1</name>
    <dbReference type="NCBI Taxonomy" id="2013768"/>
    <lineage>
        <taxon>Bacteria</taxon>
        <taxon>Candidatus Falkowiibacteriota</taxon>
    </lineage>
</organism>
<dbReference type="InterPro" id="IPR036324">
    <property type="entry name" value="Mn/Fe_SOD_N_sf"/>
</dbReference>
<evidence type="ECO:0000256" key="3">
    <source>
        <dbReference type="ARBA" id="ARBA00022723"/>
    </source>
</evidence>
<reference evidence="9 10" key="1">
    <citation type="journal article" date="2017" name="ISME J.">
        <title>Potential for microbial H2 and metal transformations associated with novel bacteria and archaea in deep terrestrial subsurface sediments.</title>
        <authorList>
            <person name="Hernsdorf A.W."/>
            <person name="Amano Y."/>
            <person name="Miyakawa K."/>
            <person name="Ise K."/>
            <person name="Suzuki Y."/>
            <person name="Anantharaman K."/>
            <person name="Probst A."/>
            <person name="Burstein D."/>
            <person name="Thomas B.C."/>
            <person name="Banfield J.F."/>
        </authorList>
    </citation>
    <scope>NUCLEOTIDE SEQUENCE [LARGE SCALE GENOMIC DNA]</scope>
    <source>
        <strain evidence="9">HGW-Falkowbacteria-1</strain>
    </source>
</reference>
<dbReference type="PROSITE" id="PS00088">
    <property type="entry name" value="SOD_MN"/>
    <property type="match status" value="1"/>
</dbReference>
<dbReference type="SUPFAM" id="SSF54719">
    <property type="entry name" value="Fe,Mn superoxide dismutase (SOD), C-terminal domain"/>
    <property type="match status" value="1"/>
</dbReference>
<feature type="binding site" evidence="5">
    <location>
        <position position="160"/>
    </location>
    <ligand>
        <name>Mn(2+)</name>
        <dbReference type="ChEBI" id="CHEBI:29035"/>
    </ligand>
</feature>
<evidence type="ECO:0000256" key="2">
    <source>
        <dbReference type="ARBA" id="ARBA00012682"/>
    </source>
</evidence>
<dbReference type="PANTHER" id="PTHR42769:SF3">
    <property type="entry name" value="SUPEROXIDE DISMUTASE [FE] 2, CHLOROPLASTIC"/>
    <property type="match status" value="1"/>
</dbReference>
<feature type="domain" description="Manganese/iron superoxide dismutase C-terminal" evidence="8">
    <location>
        <begin position="99"/>
        <end position="193"/>
    </location>
</feature>
<feature type="binding site" evidence="5">
    <location>
        <position position="164"/>
    </location>
    <ligand>
        <name>Mn(2+)</name>
        <dbReference type="ChEBI" id="CHEBI:29035"/>
    </ligand>
</feature>
<dbReference type="GO" id="GO:0046872">
    <property type="term" value="F:metal ion binding"/>
    <property type="evidence" value="ECO:0007669"/>
    <property type="project" value="UniProtKB-KW"/>
</dbReference>
<dbReference type="EMBL" id="PHAI01000002">
    <property type="protein sequence ID" value="PKM91468.1"/>
    <property type="molecule type" value="Genomic_DNA"/>
</dbReference>
<evidence type="ECO:0000256" key="5">
    <source>
        <dbReference type="PIRSR" id="PIRSR000349-1"/>
    </source>
</evidence>
<dbReference type="InterPro" id="IPR019831">
    <property type="entry name" value="Mn/Fe_SOD_N"/>
</dbReference>
<accession>A0A2N2E9W2</accession>
<feature type="binding site" evidence="5">
    <location>
        <position position="27"/>
    </location>
    <ligand>
        <name>Mn(2+)</name>
        <dbReference type="ChEBI" id="CHEBI:29035"/>
    </ligand>
</feature>
<proteinExistence type="inferred from homology"/>
<dbReference type="Pfam" id="PF00081">
    <property type="entry name" value="Sod_Fe_N"/>
    <property type="match status" value="1"/>
</dbReference>
<evidence type="ECO:0000256" key="1">
    <source>
        <dbReference type="ARBA" id="ARBA00008714"/>
    </source>
</evidence>
<protein>
    <recommendedName>
        <fullName evidence="2 6">Superoxide dismutase</fullName>
        <ecNumber evidence="2 6">1.15.1.1</ecNumber>
    </recommendedName>
</protein>
<feature type="domain" description="Manganese/iron superoxide dismutase N-terminal" evidence="7">
    <location>
        <begin position="7"/>
        <end position="86"/>
    </location>
</feature>
<keyword evidence="3 5" id="KW-0479">Metal-binding</keyword>
<feature type="binding site" evidence="5">
    <location>
        <position position="79"/>
    </location>
    <ligand>
        <name>Mn(2+)</name>
        <dbReference type="ChEBI" id="CHEBI:29035"/>
    </ligand>
</feature>
<dbReference type="Proteomes" id="UP000233517">
    <property type="component" value="Unassembled WGS sequence"/>
</dbReference>
<evidence type="ECO:0000256" key="4">
    <source>
        <dbReference type="ARBA" id="ARBA00023002"/>
    </source>
</evidence>